<evidence type="ECO:0000313" key="2">
    <source>
        <dbReference type="Proteomes" id="UP001343724"/>
    </source>
</evidence>
<dbReference type="Pfam" id="PF13151">
    <property type="entry name" value="DUF3990"/>
    <property type="match status" value="1"/>
</dbReference>
<accession>A0ABU6IZ71</accession>
<dbReference type="InterPro" id="IPR025051">
    <property type="entry name" value="DUF3990"/>
</dbReference>
<dbReference type="EMBL" id="JAYMFH010000009">
    <property type="protein sequence ID" value="MEC4295146.1"/>
    <property type="molecule type" value="Genomic_DNA"/>
</dbReference>
<proteinExistence type="predicted"/>
<name>A0ABU6IZ71_9ACTN</name>
<protein>
    <submittedName>
        <fullName evidence="1">DUF3990 domain-containing protein</fullName>
    </submittedName>
</protein>
<dbReference type="Proteomes" id="UP001343724">
    <property type="component" value="Unassembled WGS sequence"/>
</dbReference>
<dbReference type="RefSeq" id="WP_326440262.1">
    <property type="nucleotide sequence ID" value="NZ_JAYMFH010000009.1"/>
</dbReference>
<reference evidence="1 2" key="1">
    <citation type="submission" date="2024-01" db="EMBL/GenBank/DDBJ databases">
        <title>novel species in genus Adlercreutzia.</title>
        <authorList>
            <person name="Liu X."/>
        </authorList>
    </citation>
    <scope>NUCLEOTIDE SEQUENCE [LARGE SCALE GENOMIC DNA]</scope>
    <source>
        <strain evidence="1 2">R22</strain>
    </source>
</reference>
<keyword evidence="2" id="KW-1185">Reference proteome</keyword>
<organism evidence="1 2">
    <name type="scientific">Adlercreutzia shanghongiae</name>
    <dbReference type="NCBI Taxonomy" id="3111773"/>
    <lineage>
        <taxon>Bacteria</taxon>
        <taxon>Bacillati</taxon>
        <taxon>Actinomycetota</taxon>
        <taxon>Coriobacteriia</taxon>
        <taxon>Eggerthellales</taxon>
        <taxon>Eggerthellaceae</taxon>
        <taxon>Adlercreutzia</taxon>
    </lineage>
</organism>
<evidence type="ECO:0000313" key="1">
    <source>
        <dbReference type="EMBL" id="MEC4295146.1"/>
    </source>
</evidence>
<sequence length="232" mass="26646">MAEELALFHGSGQIIERPVFGRGNPYNDYGLGFYCTENLELAKEWGASEETDGFANRYALDTAGLSELNLNDGTYTILHWLAVLLENRVFRVSGDIAPLAREFVLSRFAVDYRTCDVMRGYRADDSYFSFANAFLNNALSLSRLEKAMALGNLGEQVVVRSEKAFERLRFKGVESADRTVYYPRKMARDHAARAIYREELKLTDLDSDYTIRDIMREDWEADDARLRRVLFE</sequence>
<gene>
    <name evidence="1" type="ORF">VJ920_07470</name>
</gene>
<comment type="caution">
    <text evidence="1">The sequence shown here is derived from an EMBL/GenBank/DDBJ whole genome shotgun (WGS) entry which is preliminary data.</text>
</comment>